<name>I3UAD5_ADVKW</name>
<dbReference type="HOGENOM" id="CLU_082131_2_0_4"/>
<dbReference type="Pfam" id="PF02585">
    <property type="entry name" value="PIG-L"/>
    <property type="match status" value="1"/>
</dbReference>
<evidence type="ECO:0000313" key="1">
    <source>
        <dbReference type="EMBL" id="AFK61973.1"/>
    </source>
</evidence>
<dbReference type="InterPro" id="IPR003737">
    <property type="entry name" value="GlcNAc_PI_deacetylase-related"/>
</dbReference>
<dbReference type="OrthoDB" id="116799at2"/>
<dbReference type="AlphaFoldDB" id="I3UAD5"/>
<proteinExistence type="predicted"/>
<keyword evidence="2" id="KW-1185">Reference proteome</keyword>
<reference evidence="2" key="2">
    <citation type="journal article" date="2013" name="PLoS ONE">
        <title>Genome implosion elicits host-confinement in Alcaligenaceae: evidence from the comparative genomics of Tetrathiobacter kashmirensis, a pathogen in the making.</title>
        <authorList>
            <person name="Ghosh W."/>
            <person name="Alam M."/>
            <person name="Roy C."/>
            <person name="Pyne P."/>
            <person name="George A."/>
            <person name="Chakraborty R."/>
            <person name="Majumder S."/>
            <person name="Agarwal A."/>
            <person name="Chakraborty S."/>
            <person name="Majumdar S."/>
            <person name="Gupta S.K."/>
        </authorList>
    </citation>
    <scope>NUCLEOTIDE SEQUENCE [LARGE SCALE GENOMIC DNA]</scope>
    <source>
        <strain evidence="2">WT001</strain>
    </source>
</reference>
<sequence>MLSYRSFTFDKDFFQAAQQAPVVVVSPHYDDAIFSCGELLSMLSTSTVLTVCTGVPENGAVSTDWDRRCGFSNARQAMQTRSLENEAALSVLDASGIDLGFLDSQYIDDSRLDSELLADTIALNIEQIKPSSVIFPLGLFHKDHIHISDTFVTICSRFPAINWLVYEDIPYRNQAGRVAERLAQLIERGVPIEPFGTELAGDYKTRAVHAYQSQFRGLGHRGAAPVMHLNEKFWRLHCSLELA</sequence>
<evidence type="ECO:0000313" key="2">
    <source>
        <dbReference type="Proteomes" id="UP000005267"/>
    </source>
</evidence>
<evidence type="ECO:0008006" key="3">
    <source>
        <dbReference type="Google" id="ProtNLM"/>
    </source>
</evidence>
<gene>
    <name evidence="1" type="ordered locus">TKWG_07810</name>
</gene>
<reference evidence="1 2" key="1">
    <citation type="journal article" date="2011" name="J. Bacteriol.">
        <title>Whole-genome shotgun sequencing of the sulfur-oxidizing chemoautotroph Tetrathiobacter kashmirensis.</title>
        <authorList>
            <person name="Ghosh W."/>
            <person name="George A."/>
            <person name="Agarwal A."/>
            <person name="Raj P."/>
            <person name="Alam M."/>
            <person name="Pyne P."/>
            <person name="Das Gupta S.K."/>
        </authorList>
    </citation>
    <scope>NUCLEOTIDE SEQUENCE [LARGE SCALE GENOMIC DNA]</scope>
    <source>
        <strain evidence="1 2">WT001</strain>
    </source>
</reference>
<dbReference type="Gene3D" id="3.40.50.10320">
    <property type="entry name" value="LmbE-like"/>
    <property type="match status" value="1"/>
</dbReference>
<dbReference type="SUPFAM" id="SSF102588">
    <property type="entry name" value="LmbE-like"/>
    <property type="match status" value="1"/>
</dbReference>
<dbReference type="STRING" id="1036672.TKWG_07810"/>
<dbReference type="KEGG" id="aka:TKWG_07810"/>
<organism evidence="1 2">
    <name type="scientific">Advenella kashmirensis (strain DSM 17095 / LMG 22695 / WT001)</name>
    <name type="common">Tetrathiobacter kashmirensis</name>
    <dbReference type="NCBI Taxonomy" id="1036672"/>
    <lineage>
        <taxon>Bacteria</taxon>
        <taxon>Pseudomonadati</taxon>
        <taxon>Pseudomonadota</taxon>
        <taxon>Betaproteobacteria</taxon>
        <taxon>Burkholderiales</taxon>
        <taxon>Alcaligenaceae</taxon>
    </lineage>
</organism>
<dbReference type="RefSeq" id="WP_014750064.1">
    <property type="nucleotide sequence ID" value="NC_017964.1"/>
</dbReference>
<dbReference type="EMBL" id="CP003555">
    <property type="protein sequence ID" value="AFK61973.1"/>
    <property type="molecule type" value="Genomic_DNA"/>
</dbReference>
<dbReference type="InterPro" id="IPR024078">
    <property type="entry name" value="LmbE-like_dom_sf"/>
</dbReference>
<protein>
    <recommendedName>
        <fullName evidence="3">PIG-L family deacetylase</fullName>
    </recommendedName>
</protein>
<dbReference type="Proteomes" id="UP000005267">
    <property type="component" value="Chromosome"/>
</dbReference>
<accession>I3UAD5</accession>